<organism evidence="1 2">
    <name type="scientific">Thermothielavioides terrestris</name>
    <dbReference type="NCBI Taxonomy" id="2587410"/>
    <lineage>
        <taxon>Eukaryota</taxon>
        <taxon>Fungi</taxon>
        <taxon>Dikarya</taxon>
        <taxon>Ascomycota</taxon>
        <taxon>Pezizomycotina</taxon>
        <taxon>Sordariomycetes</taxon>
        <taxon>Sordariomycetidae</taxon>
        <taxon>Sordariales</taxon>
        <taxon>Chaetomiaceae</taxon>
        <taxon>Thermothielavioides</taxon>
    </lineage>
</organism>
<gene>
    <name evidence="1" type="ORF">TT172_LOCUS5091</name>
</gene>
<accession>A0A446BJI1</accession>
<protein>
    <submittedName>
        <fullName evidence="1">Ddcc33e3-bcc4-4cee-b724-e267e8f36233</fullName>
    </submittedName>
</protein>
<reference evidence="1 2" key="1">
    <citation type="submission" date="2018-04" db="EMBL/GenBank/DDBJ databases">
        <authorList>
            <person name="Huttner S."/>
            <person name="Dainat J."/>
        </authorList>
    </citation>
    <scope>NUCLEOTIDE SEQUENCE [LARGE SCALE GENOMIC DNA]</scope>
</reference>
<dbReference type="EMBL" id="OUUZ01000009">
    <property type="protein sequence ID" value="SPQ22672.1"/>
    <property type="molecule type" value="Genomic_DNA"/>
</dbReference>
<evidence type="ECO:0000313" key="1">
    <source>
        <dbReference type="EMBL" id="SPQ22672.1"/>
    </source>
</evidence>
<dbReference type="Proteomes" id="UP000289323">
    <property type="component" value="Unassembled WGS sequence"/>
</dbReference>
<proteinExistence type="predicted"/>
<sequence>MFLDLLKRLKFTSDETILHLKTMLNGPIAQKFPLFTISTGPTTRFEYFLKVGGSLRSAVAPDPGLRPPQTRADQVTTEDLNISQIRFEEGRVLSHDSYRNLRPPQYMVPLGEVYRAGRIYGEPQEVILTNFFVMMDVITPKKSLWILYRYEKRVERVNRGVRWERVKFKKDRDCVFPGLKSFDTVVSLTTSRNGPVLLHSREMVAMNAFKAALPQNWVPV</sequence>
<name>A0A446BJI1_9PEZI</name>
<evidence type="ECO:0000313" key="2">
    <source>
        <dbReference type="Proteomes" id="UP000289323"/>
    </source>
</evidence>
<dbReference type="AlphaFoldDB" id="A0A446BJI1"/>